<evidence type="ECO:0000313" key="3">
    <source>
        <dbReference type="Proteomes" id="UP000594638"/>
    </source>
</evidence>
<gene>
    <name evidence="2" type="ORF">OLEA9_A059429</name>
</gene>
<accession>A0A8S0PHG8</accession>
<dbReference type="Gramene" id="OE9A059429T3">
    <property type="protein sequence ID" value="OE9A059429C3"/>
    <property type="gene ID" value="OE9A059429"/>
</dbReference>
<name>A0A8S0PHG8_OLEEU</name>
<keyword evidence="3" id="KW-1185">Reference proteome</keyword>
<dbReference type="Proteomes" id="UP000594638">
    <property type="component" value="Unassembled WGS sequence"/>
</dbReference>
<organism evidence="2 3">
    <name type="scientific">Olea europaea subsp. europaea</name>
    <dbReference type="NCBI Taxonomy" id="158383"/>
    <lineage>
        <taxon>Eukaryota</taxon>
        <taxon>Viridiplantae</taxon>
        <taxon>Streptophyta</taxon>
        <taxon>Embryophyta</taxon>
        <taxon>Tracheophyta</taxon>
        <taxon>Spermatophyta</taxon>
        <taxon>Magnoliopsida</taxon>
        <taxon>eudicotyledons</taxon>
        <taxon>Gunneridae</taxon>
        <taxon>Pentapetalae</taxon>
        <taxon>asterids</taxon>
        <taxon>lamiids</taxon>
        <taxon>Lamiales</taxon>
        <taxon>Oleaceae</taxon>
        <taxon>Oleeae</taxon>
        <taxon>Olea</taxon>
    </lineage>
</organism>
<dbReference type="Gramene" id="OE9A059429T6">
    <property type="protein sequence ID" value="OE9A059429C6"/>
    <property type="gene ID" value="OE9A059429"/>
</dbReference>
<reference evidence="2 3" key="1">
    <citation type="submission" date="2019-12" db="EMBL/GenBank/DDBJ databases">
        <authorList>
            <person name="Alioto T."/>
            <person name="Alioto T."/>
            <person name="Gomez Garrido J."/>
        </authorList>
    </citation>
    <scope>NUCLEOTIDE SEQUENCE [LARGE SCALE GENOMIC DNA]</scope>
</reference>
<dbReference type="Gramene" id="OE9A059429T1">
    <property type="protein sequence ID" value="OE9A059429C1"/>
    <property type="gene ID" value="OE9A059429"/>
</dbReference>
<protein>
    <submittedName>
        <fullName evidence="2">Uncharacterized protein</fullName>
    </submittedName>
</protein>
<dbReference type="OrthoDB" id="903667at2759"/>
<evidence type="ECO:0000313" key="2">
    <source>
        <dbReference type="EMBL" id="CAA2944459.1"/>
    </source>
</evidence>
<evidence type="ECO:0000256" key="1">
    <source>
        <dbReference type="SAM" id="MobiDB-lite"/>
    </source>
</evidence>
<dbReference type="PANTHER" id="PTHR47292">
    <property type="entry name" value="TRANSCRIPTION ELONGATION FACTOR (TFIIS) FAMILY PROTEIN-RELATED"/>
    <property type="match status" value="1"/>
</dbReference>
<dbReference type="PANTHER" id="PTHR47292:SF3">
    <property type="entry name" value="PROTEIN WAVE"/>
    <property type="match status" value="1"/>
</dbReference>
<dbReference type="EMBL" id="CACTIH010000056">
    <property type="protein sequence ID" value="CAA2944459.1"/>
    <property type="molecule type" value="Genomic_DNA"/>
</dbReference>
<feature type="region of interest" description="Disordered" evidence="1">
    <location>
        <begin position="236"/>
        <end position="267"/>
    </location>
</feature>
<dbReference type="Gramene" id="OE9A059429T5">
    <property type="protein sequence ID" value="OE9A059429C5"/>
    <property type="gene ID" value="OE9A059429"/>
</dbReference>
<dbReference type="AlphaFoldDB" id="A0A8S0PHG8"/>
<dbReference type="Gramene" id="OE9A059429T2">
    <property type="protein sequence ID" value="OE9A059429C2"/>
    <property type="gene ID" value="OE9A059429"/>
</dbReference>
<proteinExistence type="predicted"/>
<dbReference type="EMBL" id="CACTIH010000056">
    <property type="protein sequence ID" value="CAA2944461.1"/>
    <property type="molecule type" value="Genomic_DNA"/>
</dbReference>
<dbReference type="Gramene" id="OE9A059429T4">
    <property type="protein sequence ID" value="OE9A059429C4"/>
    <property type="gene ID" value="OE9A059429"/>
</dbReference>
<feature type="compositionally biased region" description="Low complexity" evidence="1">
    <location>
        <begin position="163"/>
        <end position="177"/>
    </location>
</feature>
<sequence length="783" mass="85945">MAGQKISSCEANLLPRNEKCPNHDAVSAIGTNGDSAGSMIPRSSVISTSITSAEQTFESASTGYEQVSSKCCEISTQSSDKVTLARPISVKSDISMENGLPLSNENYIMDVGKKQVSHLNAVEDGFNLIMHVKQNKTESSCSDSSSGILPVNHSQQETLKRASSFNNHSGSVSSSNSTGFHHRMEEPVTASSESGMSAQIDHKAFLKGRARNSTKAPLMIKDSMSFHSMKANIPLYGPQNQENRNISRPDEDNPEWGSAVRTPRDGARDVDEETLIYRWVSGCASSDEEKRDVTVGKSLTCSGNSKNFNCSTEMEEHIRSSDANDNHITFGLSTKISGESENMMSMKGESVKMDPKVTDNINDGFLSHKSTAFLMTKPTKVFARDQSKSVIVFDLNEDINTNELDDGEQSVVETVSSHNVIHVVAKAGVPRGRPLIPLKFEGGLGWKGSAATSAFRPAFLLNSFDKNPFSRNLTGIDLNVAAVEDIPEIGFQAEDVWISSASPFQDSCSKVGSRRAKKLNIDLNCLCDDVVESPQFSLPAESKNRCLADLDLNANTSAGYACNNVDWQGQGSQPLENKALFSVNSREHDVNFTPTYLPDLSSVNVFNYSHSHSQMMAAPNVLKQFEEMHRVSPLQPKLPYPLHMLPLQNYPSHGPLYIAPMKPFMFNMHYPGTIPSVRDPQLLKPETVPVSLGIPRLVEVAHGQSRVDITSSIHRIDVKSENNSSTSVSKRDKARELTLTAKNSSVDENDQSVNQEAWCTKLMKRKEPEGGWDCYHVGHRQVT</sequence>
<feature type="region of interest" description="Disordered" evidence="1">
    <location>
        <begin position="163"/>
        <end position="182"/>
    </location>
</feature>
<comment type="caution">
    <text evidence="2">The sequence shown here is derived from an EMBL/GenBank/DDBJ whole genome shotgun (WGS) entry which is preliminary data.</text>
</comment>